<dbReference type="GO" id="GO:0005509">
    <property type="term" value="F:calcium ion binding"/>
    <property type="evidence" value="ECO:0007669"/>
    <property type="project" value="InterPro"/>
</dbReference>
<dbReference type="Proteomes" id="UP001172155">
    <property type="component" value="Unassembled WGS sequence"/>
</dbReference>
<feature type="compositionally biased region" description="Low complexity" evidence="1">
    <location>
        <begin position="725"/>
        <end position="736"/>
    </location>
</feature>
<sequence length="1012" mass="107059">MTMTSHLATWAVLALIVPLSQAAPGISFPINSQVPPVARIGQLFSFVFSPSTFTSPSPITYSLVKSPPWLSIDSSGRRLFGTPGEADVGPGRVVGVPVGLVATDGSGATTLDVTLVVSRSPAPKVNVPFERQAPKFGIFTPPSSIATPPQTQFSFELVKDTFSNPSEGPLNYYAVMADNTPLPAWITFNPATLSISGTTPPSESLIQPPQTFAFQVVASDVTGFSASSLPIQIIVGTDITLPKHEITVEKKIIQLKATQDSLLKYTDLRDNVRVDGKPATADNAAVASMPDIPSWLSVDNGTWHITGTVPKDAQSTSFTVVLRDAFSNSVSMTVEVDVEGREAPSPDLFKSDIPTLTAASGEHFSFNLGKYLVDAENTEISIQADKSPDWVQWDSKATTLSGDVPKGTKDSTTTIGIEAKSRIFGKSGTLALTMRIRKRVEATLLSPSVDSKQPTQTQNTDPASSDSSFTTVNDYNPPRLILLAIVLPVVMALVAVTILLFWCFRRHQEKQSKLTTDDISGPLPGTFVMNSSGLFLRRSSNYGSTQELAAHFHNRHPSHIDPAASAALEKKGYLESRTTYMSNNSATRALATIRLLPPIQGSPSDTDDVFGTGTVPLLPPMVAPLRLSRRRDTFRNTGFSLSTVSEHSRRDDRRSSLPPTAQAGPQRTAGTMIGRPFRDTVESHIPTLLHTDVSSITQTPESAYSPSGSPASRPLRTDSRFGHYPGPAGARGPAGAPTRKFAWPWLKEALTRTSAAVRGSIAHHGRSPSAATSDDTFAAHRRGDPEKQQSQTPSPPRPVTRRGPPTPGPSYLHYDSALPSSPTIGHLMLPSPTTGTGTPRTDWLRPMPEDAKAATADSLGIATPVTRQGGTMAEPGKLAEPERDEWSGGGGAGGEEVDVGSGGSGGGVRRRGGTGLRSGSAPVTGVGGASPTEGKGGDGDGSRDFGSELGSVLLSPDKWPKAEGHGKGTGTGGGEVRKTGGRLLGKQPGRSHGMMMSTVSSKGDESDYAVYI</sequence>
<evidence type="ECO:0000259" key="4">
    <source>
        <dbReference type="SMART" id="SM00736"/>
    </source>
</evidence>
<dbReference type="SUPFAM" id="SSF49313">
    <property type="entry name" value="Cadherin-like"/>
    <property type="match status" value="4"/>
</dbReference>
<feature type="compositionally biased region" description="Basic and acidic residues" evidence="1">
    <location>
        <begin position="777"/>
        <end position="787"/>
    </location>
</feature>
<keyword evidence="2" id="KW-1133">Transmembrane helix</keyword>
<proteinExistence type="predicted"/>
<feature type="compositionally biased region" description="Pro residues" evidence="1">
    <location>
        <begin position="793"/>
        <end position="808"/>
    </location>
</feature>
<dbReference type="AlphaFoldDB" id="A0AA40EKT5"/>
<dbReference type="EMBL" id="JAUKUD010000006">
    <property type="protein sequence ID" value="KAK0741186.1"/>
    <property type="molecule type" value="Genomic_DNA"/>
</dbReference>
<feature type="domain" description="Dystroglycan-type cadherin-like" evidence="4">
    <location>
        <begin position="25"/>
        <end position="124"/>
    </location>
</feature>
<dbReference type="SMART" id="SM00736">
    <property type="entry name" value="CADG"/>
    <property type="match status" value="2"/>
</dbReference>
<feature type="compositionally biased region" description="Low complexity" evidence="1">
    <location>
        <begin position="832"/>
        <end position="841"/>
    </location>
</feature>
<feature type="compositionally biased region" description="Gly residues" evidence="1">
    <location>
        <begin position="887"/>
        <end position="907"/>
    </location>
</feature>
<keyword evidence="6" id="KW-1185">Reference proteome</keyword>
<evidence type="ECO:0000256" key="3">
    <source>
        <dbReference type="SAM" id="SignalP"/>
    </source>
</evidence>
<evidence type="ECO:0000313" key="6">
    <source>
        <dbReference type="Proteomes" id="UP001172155"/>
    </source>
</evidence>
<name>A0AA40EKT5_9PEZI</name>
<feature type="chain" id="PRO_5041341591" description="Dystroglycan-type cadherin-like domain-containing protein" evidence="3">
    <location>
        <begin position="23"/>
        <end position="1012"/>
    </location>
</feature>
<dbReference type="InterPro" id="IPR013783">
    <property type="entry name" value="Ig-like_fold"/>
</dbReference>
<feature type="signal peptide" evidence="3">
    <location>
        <begin position="1"/>
        <end position="22"/>
    </location>
</feature>
<feature type="compositionally biased region" description="Basic and acidic residues" evidence="1">
    <location>
        <begin position="935"/>
        <end position="946"/>
    </location>
</feature>
<keyword evidence="2" id="KW-0812">Transmembrane</keyword>
<reference evidence="5" key="1">
    <citation type="submission" date="2023-06" db="EMBL/GenBank/DDBJ databases">
        <title>Genome-scale phylogeny and comparative genomics of the fungal order Sordariales.</title>
        <authorList>
            <consortium name="Lawrence Berkeley National Laboratory"/>
            <person name="Hensen N."/>
            <person name="Bonometti L."/>
            <person name="Westerberg I."/>
            <person name="Brannstrom I.O."/>
            <person name="Guillou S."/>
            <person name="Cros-Aarteil S."/>
            <person name="Calhoun S."/>
            <person name="Haridas S."/>
            <person name="Kuo A."/>
            <person name="Mondo S."/>
            <person name="Pangilinan J."/>
            <person name="Riley R."/>
            <person name="LaButti K."/>
            <person name="Andreopoulos B."/>
            <person name="Lipzen A."/>
            <person name="Chen C."/>
            <person name="Yanf M."/>
            <person name="Daum C."/>
            <person name="Ng V."/>
            <person name="Clum A."/>
            <person name="Steindorff A."/>
            <person name="Ohm R."/>
            <person name="Martin F."/>
            <person name="Silar P."/>
            <person name="Natvig D."/>
            <person name="Lalanne C."/>
            <person name="Gautier V."/>
            <person name="Ament-velasquez S.L."/>
            <person name="Kruys A."/>
            <person name="Hutchinson M.I."/>
            <person name="Powell A.J."/>
            <person name="Barry K."/>
            <person name="Miller A.N."/>
            <person name="Grigoriev I.V."/>
            <person name="Debuchy R."/>
            <person name="Gladieux P."/>
            <person name="Thoren M.H."/>
            <person name="Johannesson H."/>
        </authorList>
    </citation>
    <scope>NUCLEOTIDE SEQUENCE</scope>
    <source>
        <strain evidence="5">SMH3187-1</strain>
    </source>
</reference>
<feature type="compositionally biased region" description="Basic and acidic residues" evidence="1">
    <location>
        <begin position="646"/>
        <end position="655"/>
    </location>
</feature>
<feature type="region of interest" description="Disordered" evidence="1">
    <location>
        <begin position="638"/>
        <end position="672"/>
    </location>
</feature>
<feature type="region of interest" description="Disordered" evidence="1">
    <location>
        <begin position="445"/>
        <end position="470"/>
    </location>
</feature>
<feature type="domain" description="Dystroglycan-type cadherin-like" evidence="4">
    <location>
        <begin position="142"/>
        <end position="242"/>
    </location>
</feature>
<keyword evidence="3" id="KW-0732">Signal</keyword>
<gene>
    <name evidence="5" type="ORF">B0T18DRAFT_393850</name>
</gene>
<organism evidence="5 6">
    <name type="scientific">Schizothecium vesticola</name>
    <dbReference type="NCBI Taxonomy" id="314040"/>
    <lineage>
        <taxon>Eukaryota</taxon>
        <taxon>Fungi</taxon>
        <taxon>Dikarya</taxon>
        <taxon>Ascomycota</taxon>
        <taxon>Pezizomycotina</taxon>
        <taxon>Sordariomycetes</taxon>
        <taxon>Sordariomycetidae</taxon>
        <taxon>Sordariales</taxon>
        <taxon>Schizotheciaceae</taxon>
        <taxon>Schizothecium</taxon>
    </lineage>
</organism>
<dbReference type="Pfam" id="PF05345">
    <property type="entry name" value="He_PIG"/>
    <property type="match status" value="3"/>
</dbReference>
<dbReference type="GO" id="GO:0016020">
    <property type="term" value="C:membrane"/>
    <property type="evidence" value="ECO:0007669"/>
    <property type="project" value="InterPro"/>
</dbReference>
<dbReference type="InterPro" id="IPR015919">
    <property type="entry name" value="Cadherin-like_sf"/>
</dbReference>
<feature type="transmembrane region" description="Helical" evidence="2">
    <location>
        <begin position="480"/>
        <end position="504"/>
    </location>
</feature>
<feature type="compositionally biased region" description="Polar residues" evidence="1">
    <location>
        <begin position="692"/>
        <end position="710"/>
    </location>
</feature>
<evidence type="ECO:0000256" key="2">
    <source>
        <dbReference type="SAM" id="Phobius"/>
    </source>
</evidence>
<evidence type="ECO:0000313" key="5">
    <source>
        <dbReference type="EMBL" id="KAK0741186.1"/>
    </source>
</evidence>
<evidence type="ECO:0000256" key="1">
    <source>
        <dbReference type="SAM" id="MobiDB-lite"/>
    </source>
</evidence>
<accession>A0AA40EKT5</accession>
<keyword evidence="2" id="KW-0472">Membrane</keyword>
<dbReference type="Gene3D" id="2.60.40.10">
    <property type="entry name" value="Immunoglobulins"/>
    <property type="match status" value="4"/>
</dbReference>
<feature type="compositionally biased region" description="Basic and acidic residues" evidence="1">
    <location>
        <begin position="877"/>
        <end position="886"/>
    </location>
</feature>
<feature type="region of interest" description="Disordered" evidence="1">
    <location>
        <begin position="757"/>
        <end position="1012"/>
    </location>
</feature>
<comment type="caution">
    <text evidence="5">The sequence shown here is derived from an EMBL/GenBank/DDBJ whole genome shotgun (WGS) entry which is preliminary data.</text>
</comment>
<feature type="compositionally biased region" description="Polar residues" evidence="1">
    <location>
        <begin position="657"/>
        <end position="669"/>
    </location>
</feature>
<dbReference type="InterPro" id="IPR006644">
    <property type="entry name" value="Cadg"/>
</dbReference>
<protein>
    <recommendedName>
        <fullName evidence="4">Dystroglycan-type cadherin-like domain-containing protein</fullName>
    </recommendedName>
</protein>
<feature type="region of interest" description="Disordered" evidence="1">
    <location>
        <begin position="692"/>
        <end position="736"/>
    </location>
</feature>